<dbReference type="PANTHER" id="PTHR12606:SF11">
    <property type="entry name" value="SENTRIN-SPECIFIC PROTEASE 2"/>
    <property type="match status" value="1"/>
</dbReference>
<protein>
    <submittedName>
        <fullName evidence="6">SUMO specific peptidase 2</fullName>
    </submittedName>
</protein>
<dbReference type="EMBL" id="AFYH01055886">
    <property type="status" value="NOT_ANNOTATED_CDS"/>
    <property type="molecule type" value="Genomic_DNA"/>
</dbReference>
<dbReference type="PROSITE" id="PS50600">
    <property type="entry name" value="ULP_PROTEASE"/>
    <property type="match status" value="1"/>
</dbReference>
<dbReference type="EMBL" id="AFYH01055887">
    <property type="status" value="NOT_ANNOTATED_CDS"/>
    <property type="molecule type" value="Genomic_DNA"/>
</dbReference>
<reference evidence="7" key="1">
    <citation type="submission" date="2011-08" db="EMBL/GenBank/DDBJ databases">
        <title>The draft genome of Latimeria chalumnae.</title>
        <authorList>
            <person name="Di Palma F."/>
            <person name="Alfoldi J."/>
            <person name="Johnson J."/>
            <person name="Berlin A."/>
            <person name="Gnerre S."/>
            <person name="Jaffe D."/>
            <person name="MacCallum I."/>
            <person name="Young S."/>
            <person name="Walker B.J."/>
            <person name="Lander E."/>
            <person name="Lindblad-Toh K."/>
        </authorList>
    </citation>
    <scope>NUCLEOTIDE SEQUENCE [LARGE SCALE GENOMIC DNA]</scope>
    <source>
        <strain evidence="7">Wild caught</strain>
    </source>
</reference>
<keyword evidence="3" id="KW-0378">Hydrolase</keyword>
<dbReference type="HOGENOM" id="CLU_024324_2_2_1"/>
<evidence type="ECO:0000313" key="7">
    <source>
        <dbReference type="Proteomes" id="UP000008672"/>
    </source>
</evidence>
<dbReference type="EMBL" id="AFYH01055889">
    <property type="status" value="NOT_ANNOTATED_CDS"/>
    <property type="molecule type" value="Genomic_DNA"/>
</dbReference>
<dbReference type="GO" id="GO:0006508">
    <property type="term" value="P:proteolysis"/>
    <property type="evidence" value="ECO:0007669"/>
    <property type="project" value="UniProtKB-KW"/>
</dbReference>
<dbReference type="AlphaFoldDB" id="H3B100"/>
<evidence type="ECO:0000259" key="5">
    <source>
        <dbReference type="PROSITE" id="PS50600"/>
    </source>
</evidence>
<dbReference type="InterPro" id="IPR038765">
    <property type="entry name" value="Papain-like_cys_pep_sf"/>
</dbReference>
<keyword evidence="7" id="KW-1185">Reference proteome</keyword>
<reference evidence="6" key="2">
    <citation type="submission" date="2025-08" db="UniProtKB">
        <authorList>
            <consortium name="Ensembl"/>
        </authorList>
    </citation>
    <scope>IDENTIFICATION</scope>
</reference>
<dbReference type="EMBL" id="AFYH01055890">
    <property type="status" value="NOT_ANNOTATED_CDS"/>
    <property type="molecule type" value="Genomic_DNA"/>
</dbReference>
<keyword evidence="2" id="KW-0645">Protease</keyword>
<dbReference type="GO" id="GO:0016926">
    <property type="term" value="P:protein desumoylation"/>
    <property type="evidence" value="ECO:0007669"/>
    <property type="project" value="TreeGrafter"/>
</dbReference>
<sequence length="248" mass="29066">MELGGRAEKLRPVKKERSWNSEEFPELTKGMLEEVKRALGPGDPDEVLSSGFKLRITRMDLLTLTNTCWLNDEVINFYMNLLIERGKTPGFPTVHAFNTFFYTKLCAGGYLAVKRWTKGLDIFDRDLILVPVHLGVHWSLVVTDLRKKTVRYFDSMGQQNDGMCRRILQYLQEESKCKKFQHLDTSEWTLYSMKPHEIPQQMNGSDCGVFACKYADYVCRDQSITFTQAHMPYFRKRMVWEILRRQLL</sequence>
<dbReference type="EMBL" id="AFYH01055888">
    <property type="status" value="NOT_ANNOTATED_CDS"/>
    <property type="molecule type" value="Genomic_DNA"/>
</dbReference>
<dbReference type="GO" id="GO:0080090">
    <property type="term" value="P:regulation of primary metabolic process"/>
    <property type="evidence" value="ECO:0007669"/>
    <property type="project" value="UniProtKB-ARBA"/>
</dbReference>
<dbReference type="PANTHER" id="PTHR12606">
    <property type="entry name" value="SENTRIN/SUMO-SPECIFIC PROTEASE"/>
    <property type="match status" value="1"/>
</dbReference>
<dbReference type="GeneTree" id="ENSGT00940000154951"/>
<keyword evidence="4" id="KW-0788">Thiol protease</keyword>
<dbReference type="SUPFAM" id="SSF54001">
    <property type="entry name" value="Cysteine proteinases"/>
    <property type="match status" value="1"/>
</dbReference>
<dbReference type="FunFam" id="3.40.395.10:FF:000001">
    <property type="entry name" value="Sentrin-specific protease 1"/>
    <property type="match status" value="1"/>
</dbReference>
<dbReference type="GO" id="GO:0060255">
    <property type="term" value="P:regulation of macromolecule metabolic process"/>
    <property type="evidence" value="ECO:0007669"/>
    <property type="project" value="UniProtKB-ARBA"/>
</dbReference>
<evidence type="ECO:0000313" key="6">
    <source>
        <dbReference type="Ensembl" id="ENSLACP00000015571.1"/>
    </source>
</evidence>
<gene>
    <name evidence="6" type="primary">LOC102345305</name>
</gene>
<evidence type="ECO:0000256" key="2">
    <source>
        <dbReference type="ARBA" id="ARBA00022670"/>
    </source>
</evidence>
<reference evidence="6" key="3">
    <citation type="submission" date="2025-09" db="UniProtKB">
        <authorList>
            <consortium name="Ensembl"/>
        </authorList>
    </citation>
    <scope>IDENTIFICATION</scope>
</reference>
<feature type="domain" description="Ubiquitin-like protease family profile" evidence="5">
    <location>
        <begin position="54"/>
        <end position="218"/>
    </location>
</feature>
<dbReference type="EMBL" id="AFYH01055891">
    <property type="status" value="NOT_ANNOTATED_CDS"/>
    <property type="molecule type" value="Genomic_DNA"/>
</dbReference>
<proteinExistence type="inferred from homology"/>
<name>H3B100_LATCH</name>
<evidence type="ECO:0000256" key="4">
    <source>
        <dbReference type="ARBA" id="ARBA00022807"/>
    </source>
</evidence>
<dbReference type="EMBL" id="AFYH01055892">
    <property type="status" value="NOT_ANNOTATED_CDS"/>
    <property type="molecule type" value="Genomic_DNA"/>
</dbReference>
<organism evidence="6 7">
    <name type="scientific">Latimeria chalumnae</name>
    <name type="common">Coelacanth</name>
    <dbReference type="NCBI Taxonomy" id="7897"/>
    <lineage>
        <taxon>Eukaryota</taxon>
        <taxon>Metazoa</taxon>
        <taxon>Chordata</taxon>
        <taxon>Craniata</taxon>
        <taxon>Vertebrata</taxon>
        <taxon>Euteleostomi</taxon>
        <taxon>Coelacanthiformes</taxon>
        <taxon>Coelacanthidae</taxon>
        <taxon>Latimeria</taxon>
    </lineage>
</organism>
<dbReference type="InParanoid" id="H3B100"/>
<comment type="similarity">
    <text evidence="1">Belongs to the peptidase C48 family.</text>
</comment>
<dbReference type="Pfam" id="PF02902">
    <property type="entry name" value="Peptidase_C48"/>
    <property type="match status" value="1"/>
</dbReference>
<dbReference type="OMA" id="DRAANSQ"/>
<dbReference type="GO" id="GO:0005634">
    <property type="term" value="C:nucleus"/>
    <property type="evidence" value="ECO:0007669"/>
    <property type="project" value="TreeGrafter"/>
</dbReference>
<dbReference type="Proteomes" id="UP000008672">
    <property type="component" value="Unassembled WGS sequence"/>
</dbReference>
<accession>H3B100</accession>
<dbReference type="Ensembl" id="ENSLACT00000015679.1">
    <property type="protein sequence ID" value="ENSLACP00000015571.1"/>
    <property type="gene ID" value="ENSLACG00000013708.1"/>
</dbReference>
<dbReference type="GO" id="GO:0016929">
    <property type="term" value="F:deSUMOylase activity"/>
    <property type="evidence" value="ECO:0007669"/>
    <property type="project" value="TreeGrafter"/>
</dbReference>
<evidence type="ECO:0000256" key="1">
    <source>
        <dbReference type="ARBA" id="ARBA00005234"/>
    </source>
</evidence>
<evidence type="ECO:0000256" key="3">
    <source>
        <dbReference type="ARBA" id="ARBA00022801"/>
    </source>
</evidence>
<dbReference type="InterPro" id="IPR003653">
    <property type="entry name" value="Peptidase_C48_C"/>
</dbReference>
<dbReference type="STRING" id="7897.ENSLACP00000015571"/>
<dbReference type="Gene3D" id="3.40.395.10">
    <property type="entry name" value="Adenoviral Proteinase, Chain A"/>
    <property type="match status" value="1"/>
</dbReference>
<dbReference type="eggNOG" id="KOG0778">
    <property type="taxonomic scope" value="Eukaryota"/>
</dbReference>